<sequence>MIKYIPHDKYGTRMTKTSKFLKNGTTCDTLSEKNDIDVKSMSPSVCYKIQQGTNESNFPPQHQSDIYISRRAIKRNYASPCT</sequence>
<keyword evidence="2" id="KW-1185">Reference proteome</keyword>
<accession>A0A0M9A7K8</accession>
<reference evidence="1 2" key="1">
    <citation type="submission" date="2015-07" db="EMBL/GenBank/DDBJ databases">
        <title>The genome of Melipona quadrifasciata.</title>
        <authorList>
            <person name="Pan H."/>
            <person name="Kapheim K."/>
        </authorList>
    </citation>
    <scope>NUCLEOTIDE SEQUENCE [LARGE SCALE GENOMIC DNA]</scope>
    <source>
        <strain evidence="1">0111107301</strain>
        <tissue evidence="1">Whole body</tissue>
    </source>
</reference>
<proteinExistence type="predicted"/>
<evidence type="ECO:0000313" key="2">
    <source>
        <dbReference type="Proteomes" id="UP000053105"/>
    </source>
</evidence>
<dbReference type="EMBL" id="KQ435732">
    <property type="protein sequence ID" value="KOX77499.1"/>
    <property type="molecule type" value="Genomic_DNA"/>
</dbReference>
<dbReference type="AlphaFoldDB" id="A0A0M9A7K8"/>
<organism evidence="1 2">
    <name type="scientific">Melipona quadrifasciata</name>
    <dbReference type="NCBI Taxonomy" id="166423"/>
    <lineage>
        <taxon>Eukaryota</taxon>
        <taxon>Metazoa</taxon>
        <taxon>Ecdysozoa</taxon>
        <taxon>Arthropoda</taxon>
        <taxon>Hexapoda</taxon>
        <taxon>Insecta</taxon>
        <taxon>Pterygota</taxon>
        <taxon>Neoptera</taxon>
        <taxon>Endopterygota</taxon>
        <taxon>Hymenoptera</taxon>
        <taxon>Apocrita</taxon>
        <taxon>Aculeata</taxon>
        <taxon>Apoidea</taxon>
        <taxon>Anthophila</taxon>
        <taxon>Apidae</taxon>
        <taxon>Melipona</taxon>
    </lineage>
</organism>
<name>A0A0M9A7K8_9HYME</name>
<dbReference type="Proteomes" id="UP000053105">
    <property type="component" value="Unassembled WGS sequence"/>
</dbReference>
<protein>
    <submittedName>
        <fullName evidence="1">Uncharacterized protein</fullName>
    </submittedName>
</protein>
<gene>
    <name evidence="1" type="ORF">WN51_09823</name>
</gene>
<evidence type="ECO:0000313" key="1">
    <source>
        <dbReference type="EMBL" id="KOX77499.1"/>
    </source>
</evidence>